<accession>A0A4Y9VPV2</accession>
<dbReference type="SUPFAM" id="SSF51735">
    <property type="entry name" value="NAD(P)-binding Rossmann-fold domains"/>
    <property type="match status" value="1"/>
</dbReference>
<evidence type="ECO:0000256" key="1">
    <source>
        <dbReference type="RuleBase" id="RU000363"/>
    </source>
</evidence>
<name>A0A4Y9VPV2_9PROT</name>
<dbReference type="PRINTS" id="PR00081">
    <property type="entry name" value="GDHRDH"/>
</dbReference>
<evidence type="ECO:0000313" key="3">
    <source>
        <dbReference type="Proteomes" id="UP000297706"/>
    </source>
</evidence>
<dbReference type="Pfam" id="PF00106">
    <property type="entry name" value="adh_short"/>
    <property type="match status" value="1"/>
</dbReference>
<sequence>MSENYHILITGANRGLGLEFAKQYAQDGWQVIACCRAPQHATALQALAKSHSNIQVFALDVADFAQIDALAQQLKNSKIDVLINNAGIYPDSSTDLVNTDDWLDAFTVNSISPYKIANAFKPHIAKSNLKKIATLTSKMGSIDDNSSGGSYIYRSSKAAANMVMKSLSIDLQPLGISVVTLHPGWVQTDMGGDNALINAKTSVTGMRRVIDHLNLATTGRFIAYDGQPIPW</sequence>
<dbReference type="OrthoDB" id="5786478at2"/>
<comment type="similarity">
    <text evidence="1">Belongs to the short-chain dehydrogenases/reductases (SDR) family.</text>
</comment>
<dbReference type="AlphaFoldDB" id="A0A4Y9VPV2"/>
<keyword evidence="3" id="KW-1185">Reference proteome</keyword>
<organism evidence="2 3">
    <name type="scientific">Methylotenera oryzisoli</name>
    <dbReference type="NCBI Taxonomy" id="2080758"/>
    <lineage>
        <taxon>Bacteria</taxon>
        <taxon>Pseudomonadati</taxon>
        <taxon>Pseudomonadota</taxon>
        <taxon>Betaproteobacteria</taxon>
        <taxon>Nitrosomonadales</taxon>
        <taxon>Methylophilaceae</taxon>
        <taxon>Methylotenera</taxon>
    </lineage>
</organism>
<reference evidence="2 3" key="1">
    <citation type="submission" date="2018-02" db="EMBL/GenBank/DDBJ databases">
        <title>A novel lanthanide dependent methylotroph, Methylotenera sp. La3113.</title>
        <authorList>
            <person name="Lv H."/>
            <person name="Tani A."/>
        </authorList>
    </citation>
    <scope>NUCLEOTIDE SEQUENCE [LARGE SCALE GENOMIC DNA]</scope>
    <source>
        <strain evidence="2 3">La3113</strain>
    </source>
</reference>
<dbReference type="PRINTS" id="PR00080">
    <property type="entry name" value="SDRFAMILY"/>
</dbReference>
<dbReference type="GO" id="GO:0016616">
    <property type="term" value="F:oxidoreductase activity, acting on the CH-OH group of donors, NAD or NADP as acceptor"/>
    <property type="evidence" value="ECO:0007669"/>
    <property type="project" value="TreeGrafter"/>
</dbReference>
<dbReference type="Proteomes" id="UP000297706">
    <property type="component" value="Unassembled WGS sequence"/>
</dbReference>
<dbReference type="InterPro" id="IPR036291">
    <property type="entry name" value="NAD(P)-bd_dom_sf"/>
</dbReference>
<dbReference type="PANTHER" id="PTHR45458">
    <property type="entry name" value="SHORT-CHAIN DEHYDROGENASE/REDUCTASE SDR"/>
    <property type="match status" value="1"/>
</dbReference>
<evidence type="ECO:0000313" key="2">
    <source>
        <dbReference type="EMBL" id="TFW70651.1"/>
    </source>
</evidence>
<dbReference type="PANTHER" id="PTHR45458:SF1">
    <property type="entry name" value="SHORT CHAIN DEHYDROGENASE"/>
    <property type="match status" value="1"/>
</dbReference>
<dbReference type="CDD" id="cd05325">
    <property type="entry name" value="carb_red_sniffer_like_SDR_c"/>
    <property type="match status" value="1"/>
</dbReference>
<proteinExistence type="inferred from homology"/>
<dbReference type="Gene3D" id="3.40.50.720">
    <property type="entry name" value="NAD(P)-binding Rossmann-like Domain"/>
    <property type="match status" value="1"/>
</dbReference>
<dbReference type="InterPro" id="IPR002347">
    <property type="entry name" value="SDR_fam"/>
</dbReference>
<gene>
    <name evidence="2" type="ORF">C3Y98_10090</name>
</gene>
<comment type="caution">
    <text evidence="2">The sequence shown here is derived from an EMBL/GenBank/DDBJ whole genome shotgun (WGS) entry which is preliminary data.</text>
</comment>
<dbReference type="EMBL" id="PQVH01000012">
    <property type="protein sequence ID" value="TFW70651.1"/>
    <property type="molecule type" value="Genomic_DNA"/>
</dbReference>
<dbReference type="RefSeq" id="WP_135278454.1">
    <property type="nucleotide sequence ID" value="NZ_PQVH01000012.1"/>
</dbReference>
<protein>
    <submittedName>
        <fullName evidence="2">Short-chain dehydrogenase</fullName>
    </submittedName>
</protein>
<dbReference type="InterPro" id="IPR052184">
    <property type="entry name" value="SDR_enzymes"/>
</dbReference>